<dbReference type="HOGENOM" id="CLU_119116_0_0_1"/>
<keyword evidence="2" id="KW-1185">Reference proteome</keyword>
<proteinExistence type="predicted"/>
<organism evidence="1 2">
    <name type="scientific">Amanita muscaria (strain Koide BX008)</name>
    <dbReference type="NCBI Taxonomy" id="946122"/>
    <lineage>
        <taxon>Eukaryota</taxon>
        <taxon>Fungi</taxon>
        <taxon>Dikarya</taxon>
        <taxon>Basidiomycota</taxon>
        <taxon>Agaricomycotina</taxon>
        <taxon>Agaricomycetes</taxon>
        <taxon>Agaricomycetidae</taxon>
        <taxon>Agaricales</taxon>
        <taxon>Pluteineae</taxon>
        <taxon>Amanitaceae</taxon>
        <taxon>Amanita</taxon>
    </lineage>
</organism>
<evidence type="ECO:0000313" key="2">
    <source>
        <dbReference type="Proteomes" id="UP000054549"/>
    </source>
</evidence>
<dbReference type="InParanoid" id="A0A0C2X1H2"/>
<evidence type="ECO:0000313" key="1">
    <source>
        <dbReference type="EMBL" id="KIL62991.1"/>
    </source>
</evidence>
<gene>
    <name evidence="1" type="ORF">M378DRAFT_165088</name>
</gene>
<accession>A0A0C2X1H2</accession>
<protein>
    <submittedName>
        <fullName evidence="1">Uncharacterized protein</fullName>
    </submittedName>
</protein>
<dbReference type="Proteomes" id="UP000054549">
    <property type="component" value="Unassembled WGS sequence"/>
</dbReference>
<dbReference type="AlphaFoldDB" id="A0A0C2X1H2"/>
<dbReference type="EMBL" id="KN818264">
    <property type="protein sequence ID" value="KIL62991.1"/>
    <property type="molecule type" value="Genomic_DNA"/>
</dbReference>
<reference evidence="1 2" key="1">
    <citation type="submission" date="2014-04" db="EMBL/GenBank/DDBJ databases">
        <title>Evolutionary Origins and Diversification of the Mycorrhizal Mutualists.</title>
        <authorList>
            <consortium name="DOE Joint Genome Institute"/>
            <consortium name="Mycorrhizal Genomics Consortium"/>
            <person name="Kohler A."/>
            <person name="Kuo A."/>
            <person name="Nagy L.G."/>
            <person name="Floudas D."/>
            <person name="Copeland A."/>
            <person name="Barry K.W."/>
            <person name="Cichocki N."/>
            <person name="Veneault-Fourrey C."/>
            <person name="LaButti K."/>
            <person name="Lindquist E.A."/>
            <person name="Lipzen A."/>
            <person name="Lundell T."/>
            <person name="Morin E."/>
            <person name="Murat C."/>
            <person name="Riley R."/>
            <person name="Ohm R."/>
            <person name="Sun H."/>
            <person name="Tunlid A."/>
            <person name="Henrissat B."/>
            <person name="Grigoriev I.V."/>
            <person name="Hibbett D.S."/>
            <person name="Martin F."/>
        </authorList>
    </citation>
    <scope>NUCLEOTIDE SEQUENCE [LARGE SCALE GENOMIC DNA]</scope>
    <source>
        <strain evidence="1 2">Koide BX008</strain>
    </source>
</reference>
<name>A0A0C2X1H2_AMAMK</name>
<sequence>MHTAIATSYPTPATFDAGRQPFSYIPSNTPQTDTKKSVTGIKHIADDVFRPQATSTPRAIPFSRGDDEDTPLALIMELRSASFGPSTVKPPGPIRRQAAEVDDDEDLPLVKVKERMMKKFGLRPMIKRIVRRQPPPTKPKKFGQTVRDLGPGRPTAMMCLVPDCPYDWHVHRVW</sequence>